<gene>
    <name evidence="1" type="ORF">AVEN_169454_1</name>
</gene>
<name>A0A4Y1ZQ85_ARAVE</name>
<sequence length="123" mass="13939">GLQWVWALCLLYGKTGLLGSTLLFKPLIVFYKPETVEALLNDPELIEKGSEYKLMVPWLGTGLITRSAVYVGLVHAKYESWTKRPPAGECGSLETGYQLRRHPRHLTAVQNYEFHPKIALELL</sequence>
<dbReference type="Proteomes" id="UP000499080">
    <property type="component" value="Unassembled WGS sequence"/>
</dbReference>
<dbReference type="OrthoDB" id="6427886at2759"/>
<organism evidence="1 2">
    <name type="scientific">Araneus ventricosus</name>
    <name type="common">Orbweaver spider</name>
    <name type="synonym">Epeira ventricosa</name>
    <dbReference type="NCBI Taxonomy" id="182803"/>
    <lineage>
        <taxon>Eukaryota</taxon>
        <taxon>Metazoa</taxon>
        <taxon>Ecdysozoa</taxon>
        <taxon>Arthropoda</taxon>
        <taxon>Chelicerata</taxon>
        <taxon>Arachnida</taxon>
        <taxon>Araneae</taxon>
        <taxon>Araneomorphae</taxon>
        <taxon>Entelegynae</taxon>
        <taxon>Araneoidea</taxon>
        <taxon>Araneidae</taxon>
        <taxon>Araneus</taxon>
    </lineage>
</organism>
<keyword evidence="2" id="KW-1185">Reference proteome</keyword>
<evidence type="ECO:0000313" key="2">
    <source>
        <dbReference type="Proteomes" id="UP000499080"/>
    </source>
</evidence>
<comment type="caution">
    <text evidence="1">The sequence shown here is derived from an EMBL/GenBank/DDBJ whole genome shotgun (WGS) entry which is preliminary data.</text>
</comment>
<evidence type="ECO:0000313" key="1">
    <source>
        <dbReference type="EMBL" id="GBL61606.1"/>
    </source>
</evidence>
<accession>A0A4Y1ZQ85</accession>
<protein>
    <submittedName>
        <fullName evidence="1">Uncharacterized protein</fullName>
    </submittedName>
</protein>
<proteinExistence type="predicted"/>
<feature type="non-terminal residue" evidence="1">
    <location>
        <position position="1"/>
    </location>
</feature>
<dbReference type="EMBL" id="BGPR01076570">
    <property type="protein sequence ID" value="GBL61606.1"/>
    <property type="molecule type" value="Genomic_DNA"/>
</dbReference>
<dbReference type="AlphaFoldDB" id="A0A4Y1ZQ85"/>
<reference evidence="1 2" key="1">
    <citation type="journal article" date="2019" name="Sci. Rep.">
        <title>Orb-weaving spider Araneus ventricosus genome elucidates the spidroin gene catalogue.</title>
        <authorList>
            <person name="Kono N."/>
            <person name="Nakamura H."/>
            <person name="Ohtoshi R."/>
            <person name="Moran D.A.P."/>
            <person name="Shinohara A."/>
            <person name="Yoshida Y."/>
            <person name="Fujiwara M."/>
            <person name="Mori M."/>
            <person name="Tomita M."/>
            <person name="Arakawa K."/>
        </authorList>
    </citation>
    <scope>NUCLEOTIDE SEQUENCE [LARGE SCALE GENOMIC DNA]</scope>
</reference>